<feature type="transmembrane region" description="Helical" evidence="7">
    <location>
        <begin position="271"/>
        <end position="297"/>
    </location>
</feature>
<sequence>MQDFNITWIDITVVVIYLIASRAIPLWLNRGKKSDTGGFFLGGRNFVWPMIGFSLFATNMSGSSFVGMAGAGYSSGIAVYSYEWIAAVALVVFIFMLLPFYLRSGVFTMPEFLERRFDSRSRYIFAGMLIFLSIFLDCAGALYAGGLVIQTLFPSIDLWVGVLILTILAGIMSFFGGLGAVVISDTIQACVLLLGAALVLAAGLYAIPSWDAMVQAAPENGMSIIRPIDDPSLPWPGLFGVLIIGIYFWANNQLIVQRTLGAKTLDHGRWGSIFAGFLKLTSLFLMILPGLMALTLYPDLKTPDLAFPTIAFDLLPIVLRGIVLAALIAAITSTVDSILNSVSTMVTMDFVKPLRPHTSDAALVRIGQMTTVAVMLIVVLWAPQIIHFQSLWSYFQSILAYVTPPVVAIFFVGILWRGATPAGAFAAFVGGLGIGILGFFTIQVGGLVDFHFLYSASVLLFIGLALIIGVSLVTQHKPGEEVDELIWTTRILKDESKDLAAKPAWQNYRYQSLVLMVVTAIIVIWFW</sequence>
<dbReference type="Gene3D" id="1.20.1730.10">
    <property type="entry name" value="Sodium/glucose cotransporter"/>
    <property type="match status" value="1"/>
</dbReference>
<feature type="transmembrane region" description="Helical" evidence="7">
    <location>
        <begin position="317"/>
        <end position="342"/>
    </location>
</feature>
<evidence type="ECO:0000256" key="5">
    <source>
        <dbReference type="ARBA" id="ARBA00023136"/>
    </source>
</evidence>
<dbReference type="InterPro" id="IPR001734">
    <property type="entry name" value="Na/solute_symporter"/>
</dbReference>
<dbReference type="Pfam" id="PF00474">
    <property type="entry name" value="SSF"/>
    <property type="match status" value="1"/>
</dbReference>
<dbReference type="GO" id="GO:0005886">
    <property type="term" value="C:plasma membrane"/>
    <property type="evidence" value="ECO:0007669"/>
    <property type="project" value="TreeGrafter"/>
</dbReference>
<evidence type="ECO:0000256" key="1">
    <source>
        <dbReference type="ARBA" id="ARBA00004141"/>
    </source>
</evidence>
<feature type="transmembrane region" description="Helical" evidence="7">
    <location>
        <begin position="123"/>
        <end position="146"/>
    </location>
</feature>
<feature type="transmembrane region" description="Helical" evidence="7">
    <location>
        <begin position="362"/>
        <end position="382"/>
    </location>
</feature>
<comment type="subcellular location">
    <subcellularLocation>
        <location evidence="1">Membrane</location>
        <topology evidence="1">Multi-pass membrane protein</topology>
    </subcellularLocation>
</comment>
<dbReference type="PANTHER" id="PTHR11819:SF195">
    <property type="entry name" value="SODIUM_GLUCOSE COTRANSPORTER 4"/>
    <property type="match status" value="1"/>
</dbReference>
<keyword evidence="5 7" id="KW-0472">Membrane</keyword>
<evidence type="ECO:0000256" key="3">
    <source>
        <dbReference type="ARBA" id="ARBA00022692"/>
    </source>
</evidence>
<dbReference type="OrthoDB" id="9814523at2"/>
<dbReference type="InterPro" id="IPR038377">
    <property type="entry name" value="Na/Glc_symporter_sf"/>
</dbReference>
<feature type="transmembrane region" description="Helical" evidence="7">
    <location>
        <begin position="394"/>
        <end position="416"/>
    </location>
</feature>
<dbReference type="RefSeq" id="WP_147183959.1">
    <property type="nucleotide sequence ID" value="NZ_CP042382.1"/>
</dbReference>
<feature type="transmembrane region" description="Helical" evidence="7">
    <location>
        <begin position="84"/>
        <end position="102"/>
    </location>
</feature>
<gene>
    <name evidence="8" type="ORF">FGL86_07330</name>
</gene>
<feature type="transmembrane region" description="Helical" evidence="7">
    <location>
        <begin position="423"/>
        <end position="446"/>
    </location>
</feature>
<keyword evidence="3 7" id="KW-0812">Transmembrane</keyword>
<dbReference type="CDD" id="cd10329">
    <property type="entry name" value="SLC5sbd_SGLT1-like"/>
    <property type="match status" value="1"/>
</dbReference>
<dbReference type="Proteomes" id="UP000321272">
    <property type="component" value="Chromosome"/>
</dbReference>
<feature type="transmembrane region" description="Helical" evidence="7">
    <location>
        <begin position="6"/>
        <end position="25"/>
    </location>
</feature>
<evidence type="ECO:0000313" key="8">
    <source>
        <dbReference type="EMBL" id="QEA38903.1"/>
    </source>
</evidence>
<comment type="similarity">
    <text evidence="2 6">Belongs to the sodium:solute symporter (SSF) (TC 2.A.21) family.</text>
</comment>
<name>A0A5B8SVF1_9GAMM</name>
<dbReference type="KEGG" id="paur:FGL86_07330"/>
<feature type="transmembrane region" description="Helical" evidence="7">
    <location>
        <begin position="508"/>
        <end position="526"/>
    </location>
</feature>
<feature type="transmembrane region" description="Helical" evidence="7">
    <location>
        <begin position="46"/>
        <end position="72"/>
    </location>
</feature>
<reference evidence="8 9" key="1">
    <citation type="submission" date="2019-06" db="EMBL/GenBank/DDBJ databases">
        <title>Genome analyses of bacteria isolated from kimchi.</title>
        <authorList>
            <person name="Lee S."/>
            <person name="Ahn S."/>
            <person name="Roh S."/>
        </authorList>
    </citation>
    <scope>NUCLEOTIDE SEQUENCE [LARGE SCALE GENOMIC DNA]</scope>
    <source>
        <strain evidence="8 9">CBA4606</strain>
    </source>
</reference>
<keyword evidence="9" id="KW-1185">Reference proteome</keyword>
<dbReference type="EMBL" id="CP042382">
    <property type="protein sequence ID" value="QEA38903.1"/>
    <property type="molecule type" value="Genomic_DNA"/>
</dbReference>
<feature type="transmembrane region" description="Helical" evidence="7">
    <location>
        <begin position="158"/>
        <end position="183"/>
    </location>
</feature>
<keyword evidence="4 7" id="KW-1133">Transmembrane helix</keyword>
<feature type="transmembrane region" description="Helical" evidence="7">
    <location>
        <begin position="452"/>
        <end position="473"/>
    </location>
</feature>
<dbReference type="GO" id="GO:0005412">
    <property type="term" value="F:D-glucose:sodium symporter activity"/>
    <property type="evidence" value="ECO:0007669"/>
    <property type="project" value="TreeGrafter"/>
</dbReference>
<evidence type="ECO:0000256" key="4">
    <source>
        <dbReference type="ARBA" id="ARBA00022989"/>
    </source>
</evidence>
<accession>A0A5B8SVF1</accession>
<evidence type="ECO:0000256" key="7">
    <source>
        <dbReference type="SAM" id="Phobius"/>
    </source>
</evidence>
<evidence type="ECO:0000313" key="9">
    <source>
        <dbReference type="Proteomes" id="UP000321272"/>
    </source>
</evidence>
<dbReference type="PROSITE" id="PS50283">
    <property type="entry name" value="NA_SOLUT_SYMP_3"/>
    <property type="match status" value="1"/>
</dbReference>
<dbReference type="AlphaFoldDB" id="A0A5B8SVF1"/>
<proteinExistence type="inferred from homology"/>
<evidence type="ECO:0000256" key="2">
    <source>
        <dbReference type="ARBA" id="ARBA00006434"/>
    </source>
</evidence>
<dbReference type="PANTHER" id="PTHR11819">
    <property type="entry name" value="SOLUTE CARRIER FAMILY 5"/>
    <property type="match status" value="1"/>
</dbReference>
<feature type="transmembrane region" description="Helical" evidence="7">
    <location>
        <begin position="190"/>
        <end position="213"/>
    </location>
</feature>
<organism evidence="8 9">
    <name type="scientific">Pistricoccus aurantiacus</name>
    <dbReference type="NCBI Taxonomy" id="1883414"/>
    <lineage>
        <taxon>Bacteria</taxon>
        <taxon>Pseudomonadati</taxon>
        <taxon>Pseudomonadota</taxon>
        <taxon>Gammaproteobacteria</taxon>
        <taxon>Oceanospirillales</taxon>
        <taxon>Halomonadaceae</taxon>
        <taxon>Pistricoccus</taxon>
    </lineage>
</organism>
<protein>
    <submittedName>
        <fullName evidence="8">Sodium/solute symporter</fullName>
    </submittedName>
</protein>
<dbReference type="NCBIfam" id="TIGR00813">
    <property type="entry name" value="sss"/>
    <property type="match status" value="1"/>
</dbReference>
<feature type="transmembrane region" description="Helical" evidence="7">
    <location>
        <begin position="233"/>
        <end position="250"/>
    </location>
</feature>
<evidence type="ECO:0000256" key="6">
    <source>
        <dbReference type="RuleBase" id="RU362091"/>
    </source>
</evidence>